<proteinExistence type="inferred from homology"/>
<sequence length="394" mass="45162">MSLSANRMRRPNAGSKMSQLLDTEEVVDHFYDSIYGGFQEDDNDIDYTSDESSDSEDMIDSDFSIDENDDPISDDPNEEQMKPKTKQKFGDNRRKPMKAKTKSESIAKEVKVPLVVDIPVIGTIFSSKRLRSTKSDDLVEKIFESRLNGSQKKPSKEMKRKTNGKSCGKEWTQSELLKEAKITEKLNLQSLKEYERLESQKNKTKRVKHSIDGPFIRFNSVSMPLIEELDEQSGEGNGAEVESHKSGAKSYSRTFITFSDEQTFDSWLNSLSNNSSMKSISGMVCPVTQLPARYFDPISELPFANSEAFQAIRTQYYKQLEIYGNVNQSDVKQWIDWKQENGDKWMQWQQQYNTYDTVPQTAQECESHCNQSEAPVPKVGLIPKASHSRRKRKK</sequence>
<evidence type="ECO:0000313" key="6">
    <source>
        <dbReference type="Proteomes" id="UP000728032"/>
    </source>
</evidence>
<evidence type="ECO:0000256" key="2">
    <source>
        <dbReference type="ARBA" id="ARBA00020000"/>
    </source>
</evidence>
<evidence type="ECO:0000256" key="3">
    <source>
        <dbReference type="SAM" id="MobiDB-lite"/>
    </source>
</evidence>
<dbReference type="SMART" id="SM00993">
    <property type="entry name" value="YL1_C"/>
    <property type="match status" value="1"/>
</dbReference>
<evidence type="ECO:0000313" key="5">
    <source>
        <dbReference type="EMBL" id="CAD7644162.1"/>
    </source>
</evidence>
<dbReference type="OrthoDB" id="78296at2759"/>
<accession>A0A7R9QFN7</accession>
<evidence type="ECO:0000256" key="1">
    <source>
        <dbReference type="ARBA" id="ARBA00006832"/>
    </source>
</evidence>
<comment type="similarity">
    <text evidence="1">Belongs to the VPS72/YL1 family.</text>
</comment>
<keyword evidence="6" id="KW-1185">Reference proteome</keyword>
<dbReference type="InterPro" id="IPR046757">
    <property type="entry name" value="YL1_N"/>
</dbReference>
<dbReference type="GO" id="GO:0005634">
    <property type="term" value="C:nucleus"/>
    <property type="evidence" value="ECO:0007669"/>
    <property type="project" value="TreeGrafter"/>
</dbReference>
<organism evidence="5">
    <name type="scientific">Oppiella nova</name>
    <dbReference type="NCBI Taxonomy" id="334625"/>
    <lineage>
        <taxon>Eukaryota</taxon>
        <taxon>Metazoa</taxon>
        <taxon>Ecdysozoa</taxon>
        <taxon>Arthropoda</taxon>
        <taxon>Chelicerata</taxon>
        <taxon>Arachnida</taxon>
        <taxon>Acari</taxon>
        <taxon>Acariformes</taxon>
        <taxon>Sarcoptiformes</taxon>
        <taxon>Oribatida</taxon>
        <taxon>Brachypylina</taxon>
        <taxon>Oppioidea</taxon>
        <taxon>Oppiidae</taxon>
        <taxon>Oppiella</taxon>
    </lineage>
</organism>
<protein>
    <recommendedName>
        <fullName evidence="2">Vacuolar protein sorting-associated protein 72 homolog</fullName>
    </recommendedName>
</protein>
<feature type="domain" description="Vps72/YL1 C-terminal" evidence="4">
    <location>
        <begin position="283"/>
        <end position="312"/>
    </location>
</feature>
<feature type="region of interest" description="Disordered" evidence="3">
    <location>
        <begin position="1"/>
        <end position="22"/>
    </location>
</feature>
<reference evidence="5" key="1">
    <citation type="submission" date="2020-11" db="EMBL/GenBank/DDBJ databases">
        <authorList>
            <person name="Tran Van P."/>
        </authorList>
    </citation>
    <scope>NUCLEOTIDE SEQUENCE</scope>
</reference>
<feature type="region of interest" description="Disordered" evidence="3">
    <location>
        <begin position="366"/>
        <end position="394"/>
    </location>
</feature>
<dbReference type="Proteomes" id="UP000728032">
    <property type="component" value="Unassembled WGS sequence"/>
</dbReference>
<feature type="region of interest" description="Disordered" evidence="3">
    <location>
        <begin position="148"/>
        <end position="167"/>
    </location>
</feature>
<dbReference type="AlphaFoldDB" id="A0A7R9QFN7"/>
<dbReference type="PANTHER" id="PTHR13275">
    <property type="entry name" value="YL-1 PROTEIN TRANSCRIPTION FACTOR-LIKE 1"/>
    <property type="match status" value="1"/>
</dbReference>
<dbReference type="EMBL" id="CAJPVJ010001581">
    <property type="protein sequence ID" value="CAG2164972.1"/>
    <property type="molecule type" value="Genomic_DNA"/>
</dbReference>
<feature type="region of interest" description="Disordered" evidence="3">
    <location>
        <begin position="36"/>
        <end position="104"/>
    </location>
</feature>
<name>A0A7R9QFN7_9ACAR</name>
<dbReference type="Pfam" id="PF08265">
    <property type="entry name" value="YL1_C"/>
    <property type="match status" value="1"/>
</dbReference>
<feature type="compositionally biased region" description="Acidic residues" evidence="3">
    <location>
        <begin position="39"/>
        <end position="78"/>
    </location>
</feature>
<dbReference type="PANTHER" id="PTHR13275:SF4">
    <property type="entry name" value="VACUOLAR PROTEIN SORTING-ASSOCIATED PROTEIN 72 HOMOLOG"/>
    <property type="match status" value="1"/>
</dbReference>
<gene>
    <name evidence="5" type="ORF">ONB1V03_LOCUS4519</name>
</gene>
<dbReference type="EMBL" id="OC916406">
    <property type="protein sequence ID" value="CAD7644162.1"/>
    <property type="molecule type" value="Genomic_DNA"/>
</dbReference>
<dbReference type="InterPro" id="IPR013272">
    <property type="entry name" value="Vps72/YL1_C"/>
</dbReference>
<evidence type="ECO:0000259" key="4">
    <source>
        <dbReference type="SMART" id="SM00993"/>
    </source>
</evidence>
<dbReference type="Pfam" id="PF05764">
    <property type="entry name" value="YL1"/>
    <property type="match status" value="1"/>
</dbReference>